<dbReference type="AlphaFoldDB" id="Q7UPV7"/>
<protein>
    <submittedName>
        <fullName evidence="1">Uncharacterized protein</fullName>
    </submittedName>
</protein>
<dbReference type="KEGG" id="rba:RB6696"/>
<dbReference type="OrthoDB" id="8481409at2"/>
<dbReference type="EMBL" id="BX294144">
    <property type="protein sequence ID" value="CAD74951.1"/>
    <property type="molecule type" value="Genomic_DNA"/>
</dbReference>
<evidence type="ECO:0000313" key="1">
    <source>
        <dbReference type="EMBL" id="CAD74951.1"/>
    </source>
</evidence>
<name>Q7UPV7_RHOBA</name>
<keyword evidence="2" id="KW-1185">Reference proteome</keyword>
<sequence>MKVDFYHRIELMREALLVVNSQDCWKEELCGLSVNAISRWAVASGLADESAIVVSLTRISRKLGFLATKSQLAIVDDKENVETELKADMQQLKAILMEFDSSETSLE</sequence>
<dbReference type="EnsemblBacteria" id="CAD74951">
    <property type="protein sequence ID" value="CAD74951"/>
    <property type="gene ID" value="RB6696"/>
</dbReference>
<dbReference type="InParanoid" id="Q7UPV7"/>
<dbReference type="RefSeq" id="WP_011121048.1">
    <property type="nucleotide sequence ID" value="NC_005027.1"/>
</dbReference>
<reference evidence="1 2" key="1">
    <citation type="journal article" date="2003" name="Proc. Natl. Acad. Sci. U.S.A.">
        <title>Complete genome sequence of the marine planctomycete Pirellula sp. strain 1.</title>
        <authorList>
            <person name="Gloeckner F.O."/>
            <person name="Kube M."/>
            <person name="Bauer M."/>
            <person name="Teeling H."/>
            <person name="Lombardot T."/>
            <person name="Ludwig W."/>
            <person name="Gade D."/>
            <person name="Beck A."/>
            <person name="Borzym K."/>
            <person name="Heitmann K."/>
            <person name="Rabus R."/>
            <person name="Schlesner H."/>
            <person name="Amann R."/>
            <person name="Reinhardt R."/>
        </authorList>
    </citation>
    <scope>NUCLEOTIDE SEQUENCE [LARGE SCALE GENOMIC DNA]</scope>
    <source>
        <strain evidence="2">DSM 10527 / NCIMB 13988 / SH1</strain>
    </source>
</reference>
<proteinExistence type="predicted"/>
<gene>
    <name evidence="1" type="ordered locus">RB6696</name>
</gene>
<dbReference type="PATRIC" id="fig|243090.15.peg.3247"/>
<dbReference type="HOGENOM" id="CLU_175581_0_0_0"/>
<dbReference type="Proteomes" id="UP000001025">
    <property type="component" value="Chromosome"/>
</dbReference>
<accession>Q7UPV7</accession>
<organism evidence="1 2">
    <name type="scientific">Rhodopirellula baltica (strain DSM 10527 / NCIMB 13988 / SH1)</name>
    <dbReference type="NCBI Taxonomy" id="243090"/>
    <lineage>
        <taxon>Bacteria</taxon>
        <taxon>Pseudomonadati</taxon>
        <taxon>Planctomycetota</taxon>
        <taxon>Planctomycetia</taxon>
        <taxon>Pirellulales</taxon>
        <taxon>Pirellulaceae</taxon>
        <taxon>Rhodopirellula</taxon>
    </lineage>
</organism>
<evidence type="ECO:0000313" key="2">
    <source>
        <dbReference type="Proteomes" id="UP000001025"/>
    </source>
</evidence>
<dbReference type="STRING" id="243090.RB6696"/>